<dbReference type="RefSeq" id="WP_111920427.1">
    <property type="nucleotide sequence ID" value="NZ_CAUWHR010000014.1"/>
</dbReference>
<accession>A0A2Z4UDA5</accession>
<dbReference type="EMBL" id="CP030280">
    <property type="protein sequence ID" value="AWY98966.1"/>
    <property type="molecule type" value="Genomic_DNA"/>
</dbReference>
<keyword evidence="2" id="KW-1185">Reference proteome</keyword>
<protein>
    <submittedName>
        <fullName evidence="1">Uncharacterized protein</fullName>
    </submittedName>
</protein>
<evidence type="ECO:0000313" key="1">
    <source>
        <dbReference type="EMBL" id="AWY98966.1"/>
    </source>
</evidence>
<evidence type="ECO:0000313" key="2">
    <source>
        <dbReference type="Proteomes" id="UP000250003"/>
    </source>
</evidence>
<dbReference type="AlphaFoldDB" id="A0A2Z4UDA5"/>
<reference evidence="2" key="1">
    <citation type="submission" date="2018-06" db="EMBL/GenBank/DDBJ databases">
        <title>Description of Blautia argi sp. nov., a new anaerobic isolated from dog feces.</title>
        <authorList>
            <person name="Chang Y.-H."/>
            <person name="Paek J."/>
            <person name="Shin Y."/>
        </authorList>
    </citation>
    <scope>NUCLEOTIDE SEQUENCE [LARGE SCALE GENOMIC DNA]</scope>
    <source>
        <strain evidence="2">KCTC 15426</strain>
    </source>
</reference>
<gene>
    <name evidence="1" type="ORF">DQQ01_13390</name>
</gene>
<dbReference type="Proteomes" id="UP000250003">
    <property type="component" value="Chromosome"/>
</dbReference>
<sequence length="89" mass="10656">MKKILGVQTDIKKGYVCHYSEESYVFLLYIGICTGDEEKKRKKEKSEKLQKILAYINGEMYNYSKIHRNMQEEKERIHRISCREKYSGV</sequence>
<dbReference type="KEGG" id="blau:DQQ01_13390"/>
<name>A0A2Z4UDA5_9FIRM</name>
<organism evidence="1 2">
    <name type="scientific">Blautia argi</name>
    <dbReference type="NCBI Taxonomy" id="1912897"/>
    <lineage>
        <taxon>Bacteria</taxon>
        <taxon>Bacillati</taxon>
        <taxon>Bacillota</taxon>
        <taxon>Clostridia</taxon>
        <taxon>Lachnospirales</taxon>
        <taxon>Lachnospiraceae</taxon>
        <taxon>Blautia</taxon>
    </lineage>
</organism>
<proteinExistence type="predicted"/>